<keyword evidence="4" id="KW-1185">Reference proteome</keyword>
<sequence>MKRLLLGLSTILIITTSFAQSGRSENIVVVTMDGLRWQEVFGGADSLLTFDTAAKYSTDYVKENFWAPTADERRKKLLPFFWSEIASKGVLLGNRQYGNYFNNANPYWFSYPGYNEIFTGFPDTSVNSNDKIPNRNENVFEYLNKLPEYKGKAVVFGSWDVYSYIFNAQRSGLLVNDGYRELPGKLTAGEELYNKLQHEMPKIFHRGERVDVATFHLAFEYMKAHRPKLIYFGLGDTDEFAHGGMYDFYLDAAQHTDDWIRQLWQYIQSTPGYKDKTTLLITTDHGRGLAKDGNWKHHGQRIAEASEMWFAAIGPSVKRKGESKEKAQAYQGQIAATIAALLGKEFKPAHKTLPALSLDK</sequence>
<evidence type="ECO:0000313" key="4">
    <source>
        <dbReference type="Proteomes" id="UP001165367"/>
    </source>
</evidence>
<feature type="domain" description="Sulfatase N-terminal" evidence="2">
    <location>
        <begin position="113"/>
        <end position="343"/>
    </location>
</feature>
<name>A0ABS9KNX6_9BACT</name>
<evidence type="ECO:0000259" key="2">
    <source>
        <dbReference type="Pfam" id="PF00884"/>
    </source>
</evidence>
<evidence type="ECO:0000313" key="3">
    <source>
        <dbReference type="EMBL" id="MCG2614023.1"/>
    </source>
</evidence>
<protein>
    <submittedName>
        <fullName evidence="3">Alkaline phosphatase family protein</fullName>
    </submittedName>
</protein>
<dbReference type="Gene3D" id="3.40.720.10">
    <property type="entry name" value="Alkaline Phosphatase, subunit A"/>
    <property type="match status" value="1"/>
</dbReference>
<dbReference type="SUPFAM" id="SSF53649">
    <property type="entry name" value="Alkaline phosphatase-like"/>
    <property type="match status" value="1"/>
</dbReference>
<dbReference type="Pfam" id="PF00884">
    <property type="entry name" value="Sulfatase"/>
    <property type="match status" value="1"/>
</dbReference>
<keyword evidence="1" id="KW-0732">Signal</keyword>
<gene>
    <name evidence="3" type="ORF">LZZ85_07010</name>
</gene>
<comment type="caution">
    <text evidence="3">The sequence shown here is derived from an EMBL/GenBank/DDBJ whole genome shotgun (WGS) entry which is preliminary data.</text>
</comment>
<accession>A0ABS9KNX6</accession>
<dbReference type="EMBL" id="JAKLTR010000003">
    <property type="protein sequence ID" value="MCG2614023.1"/>
    <property type="molecule type" value="Genomic_DNA"/>
</dbReference>
<feature type="signal peptide" evidence="1">
    <location>
        <begin position="1"/>
        <end position="19"/>
    </location>
</feature>
<reference evidence="3" key="1">
    <citation type="submission" date="2022-01" db="EMBL/GenBank/DDBJ databases">
        <authorList>
            <person name="Jo J.-H."/>
            <person name="Im W.-T."/>
        </authorList>
    </citation>
    <scope>NUCLEOTIDE SEQUENCE</scope>
    <source>
        <strain evidence="3">NA20</strain>
    </source>
</reference>
<proteinExistence type="predicted"/>
<feature type="chain" id="PRO_5045445458" evidence="1">
    <location>
        <begin position="20"/>
        <end position="360"/>
    </location>
</feature>
<dbReference type="InterPro" id="IPR017850">
    <property type="entry name" value="Alkaline_phosphatase_core_sf"/>
</dbReference>
<dbReference type="InterPro" id="IPR000917">
    <property type="entry name" value="Sulfatase_N"/>
</dbReference>
<dbReference type="Proteomes" id="UP001165367">
    <property type="component" value="Unassembled WGS sequence"/>
</dbReference>
<evidence type="ECO:0000256" key="1">
    <source>
        <dbReference type="SAM" id="SignalP"/>
    </source>
</evidence>
<organism evidence="3 4">
    <name type="scientific">Terrimonas ginsenosidimutans</name>
    <dbReference type="NCBI Taxonomy" id="2908004"/>
    <lineage>
        <taxon>Bacteria</taxon>
        <taxon>Pseudomonadati</taxon>
        <taxon>Bacteroidota</taxon>
        <taxon>Chitinophagia</taxon>
        <taxon>Chitinophagales</taxon>
        <taxon>Chitinophagaceae</taxon>
        <taxon>Terrimonas</taxon>
    </lineage>
</organism>
<dbReference type="RefSeq" id="WP_237870049.1">
    <property type="nucleotide sequence ID" value="NZ_JAKLTR010000003.1"/>
</dbReference>